<feature type="domain" description="Tetracycline repressor TetR C-terminal" evidence="4">
    <location>
        <begin position="70"/>
        <end position="211"/>
    </location>
</feature>
<evidence type="ECO:0000259" key="4">
    <source>
        <dbReference type="Pfam" id="PF02909"/>
    </source>
</evidence>
<keyword evidence="1" id="KW-0805">Transcription regulation</keyword>
<evidence type="ECO:0000256" key="2">
    <source>
        <dbReference type="ARBA" id="ARBA00023125"/>
    </source>
</evidence>
<dbReference type="PANTHER" id="PTHR30055">
    <property type="entry name" value="HTH-TYPE TRANSCRIPTIONAL REGULATOR RUTR"/>
    <property type="match status" value="1"/>
</dbReference>
<dbReference type="InterPro" id="IPR009057">
    <property type="entry name" value="Homeodomain-like_sf"/>
</dbReference>
<dbReference type="GO" id="GO:0003700">
    <property type="term" value="F:DNA-binding transcription factor activity"/>
    <property type="evidence" value="ECO:0007669"/>
    <property type="project" value="TreeGrafter"/>
</dbReference>
<evidence type="ECO:0000313" key="6">
    <source>
        <dbReference type="Proteomes" id="UP000269998"/>
    </source>
</evidence>
<accession>A0A3S4BH89</accession>
<dbReference type="GO" id="GO:0000976">
    <property type="term" value="F:transcription cis-regulatory region binding"/>
    <property type="evidence" value="ECO:0007669"/>
    <property type="project" value="TreeGrafter"/>
</dbReference>
<dbReference type="EMBL" id="LR130759">
    <property type="protein sequence ID" value="VDM89684.1"/>
    <property type="molecule type" value="Genomic_DNA"/>
</dbReference>
<sequence length="221" mass="23380">MRARFTVSDIATSALEIVDRDGLGGLSMRSLAASLQTGPMTLYNYVKDRGELEALVADAVIADIGDNWGAEPSDDWRADVRTIAMAMWETMRRHPNAVPLVLTRRTVSASSYAVADRLIAALKGAGLTDMDLLAGFRAVLGLVMGSAQAELAGPLAGIWREQEQAAVAARIGGLAGAEHPHIAALSWTSQQSSALADFERALDILLAGIESLGRRLGPAVD</sequence>
<dbReference type="Gene3D" id="1.10.357.10">
    <property type="entry name" value="Tetracycline Repressor, domain 2"/>
    <property type="match status" value="1"/>
</dbReference>
<dbReference type="InterPro" id="IPR036271">
    <property type="entry name" value="Tet_transcr_reg_TetR-rel_C_sf"/>
</dbReference>
<evidence type="ECO:0000256" key="3">
    <source>
        <dbReference type="ARBA" id="ARBA00023163"/>
    </source>
</evidence>
<name>A0A3S4BH89_9MYCO</name>
<evidence type="ECO:0000256" key="1">
    <source>
        <dbReference type="ARBA" id="ARBA00023015"/>
    </source>
</evidence>
<dbReference type="SUPFAM" id="SSF46689">
    <property type="entry name" value="Homeodomain-like"/>
    <property type="match status" value="1"/>
</dbReference>
<dbReference type="SUPFAM" id="SSF48498">
    <property type="entry name" value="Tetracyclin repressor-like, C-terminal domain"/>
    <property type="match status" value="1"/>
</dbReference>
<dbReference type="GO" id="GO:0045892">
    <property type="term" value="P:negative regulation of DNA-templated transcription"/>
    <property type="evidence" value="ECO:0007669"/>
    <property type="project" value="InterPro"/>
</dbReference>
<dbReference type="RefSeq" id="WP_158017491.1">
    <property type="nucleotide sequence ID" value="NZ_CBCSKE010000028.1"/>
</dbReference>
<keyword evidence="6" id="KW-1185">Reference proteome</keyword>
<proteinExistence type="predicted"/>
<dbReference type="Gene3D" id="1.10.10.60">
    <property type="entry name" value="Homeodomain-like"/>
    <property type="match status" value="1"/>
</dbReference>
<dbReference type="PANTHER" id="PTHR30055:SF151">
    <property type="entry name" value="TRANSCRIPTIONAL REGULATORY PROTEIN"/>
    <property type="match status" value="1"/>
</dbReference>
<dbReference type="OrthoDB" id="329481at2"/>
<keyword evidence="3" id="KW-0804">Transcription</keyword>
<evidence type="ECO:0000313" key="5">
    <source>
        <dbReference type="EMBL" id="VDM89684.1"/>
    </source>
</evidence>
<organism evidence="5 6">
    <name type="scientific">Mycobacterium basiliense</name>
    <dbReference type="NCBI Taxonomy" id="2094119"/>
    <lineage>
        <taxon>Bacteria</taxon>
        <taxon>Bacillati</taxon>
        <taxon>Actinomycetota</taxon>
        <taxon>Actinomycetes</taxon>
        <taxon>Mycobacteriales</taxon>
        <taxon>Mycobacteriaceae</taxon>
        <taxon>Mycobacterium</taxon>
    </lineage>
</organism>
<dbReference type="InterPro" id="IPR050109">
    <property type="entry name" value="HTH-type_TetR-like_transc_reg"/>
</dbReference>
<dbReference type="AlphaFoldDB" id="A0A3S4BH89"/>
<dbReference type="InterPro" id="IPR004111">
    <property type="entry name" value="Repressor_TetR_C"/>
</dbReference>
<dbReference type="Proteomes" id="UP000269998">
    <property type="component" value="Chromosome"/>
</dbReference>
<keyword evidence="2" id="KW-0238">DNA-binding</keyword>
<gene>
    <name evidence="5" type="primary">tetR_4</name>
    <name evidence="5" type="ORF">MB901379_03264</name>
</gene>
<dbReference type="Pfam" id="PF02909">
    <property type="entry name" value="TetR_C_1"/>
    <property type="match status" value="1"/>
</dbReference>
<dbReference type="KEGG" id="mbai:MB901379_03264"/>
<protein>
    <submittedName>
        <fullName evidence="5">Tetracycline repressor protein class E</fullName>
    </submittedName>
</protein>
<reference evidence="6" key="1">
    <citation type="submission" date="2018-02" db="EMBL/GenBank/DDBJ databases">
        <authorList>
            <person name="Seth-Smith MB H."/>
            <person name="Seth-Smith H."/>
        </authorList>
    </citation>
    <scope>NUCLEOTIDE SEQUENCE [LARGE SCALE GENOMIC DNA]</scope>
</reference>